<dbReference type="EMBL" id="WXEY01000013">
    <property type="protein sequence ID" value="MZP30404.1"/>
    <property type="molecule type" value="Genomic_DNA"/>
</dbReference>
<proteinExistence type="predicted"/>
<dbReference type="Pfam" id="PF04087">
    <property type="entry name" value="DUF389"/>
    <property type="match status" value="1"/>
</dbReference>
<evidence type="ECO:0000313" key="4">
    <source>
        <dbReference type="Proteomes" id="UP000463470"/>
    </source>
</evidence>
<dbReference type="InterPro" id="IPR005240">
    <property type="entry name" value="DUF389"/>
</dbReference>
<feature type="transmembrane region" description="Helical" evidence="2">
    <location>
        <begin position="86"/>
        <end position="107"/>
    </location>
</feature>
<dbReference type="RefSeq" id="WP_161258927.1">
    <property type="nucleotide sequence ID" value="NZ_WXEY01000013.1"/>
</dbReference>
<dbReference type="PANTHER" id="PTHR20992:SF9">
    <property type="entry name" value="AT15442P-RELATED"/>
    <property type="match status" value="1"/>
</dbReference>
<keyword evidence="2" id="KW-1133">Transmembrane helix</keyword>
<comment type="caution">
    <text evidence="3">The sequence shown here is derived from an EMBL/GenBank/DDBJ whole genome shotgun (WGS) entry which is preliminary data.</text>
</comment>
<feature type="transmembrane region" description="Helical" evidence="2">
    <location>
        <begin position="127"/>
        <end position="143"/>
    </location>
</feature>
<gene>
    <name evidence="3" type="ORF">GTO91_11840</name>
</gene>
<dbReference type="Proteomes" id="UP000463470">
    <property type="component" value="Unassembled WGS sequence"/>
</dbReference>
<evidence type="ECO:0000256" key="1">
    <source>
        <dbReference type="SAM" id="MobiDB-lite"/>
    </source>
</evidence>
<reference evidence="3 4" key="1">
    <citation type="submission" date="2020-01" db="EMBL/GenBank/DDBJ databases">
        <title>Whole-genome sequence of Heliobacterium undosum DSM 13378.</title>
        <authorList>
            <person name="Kyndt J.A."/>
            <person name="Meyer T.E."/>
        </authorList>
    </citation>
    <scope>NUCLEOTIDE SEQUENCE [LARGE SCALE GENOMIC DNA]</scope>
    <source>
        <strain evidence="3 4">DSM 13378</strain>
    </source>
</reference>
<feature type="compositionally biased region" description="Low complexity" evidence="1">
    <location>
        <begin position="458"/>
        <end position="477"/>
    </location>
</feature>
<feature type="transmembrane region" description="Helical" evidence="2">
    <location>
        <begin position="150"/>
        <end position="171"/>
    </location>
</feature>
<accession>A0A845L6E4</accession>
<protein>
    <submittedName>
        <fullName evidence="3">TIGR00341 family protein</fullName>
    </submittedName>
</protein>
<name>A0A845L6E4_9FIRM</name>
<sequence>MFNGLIDKLPQEKMQAIYDANTRAARADGFFYLMVCLSGTVATLGLLTNSAAVIIGAMLLAPLMNPIVAGALAMTIGDTQMLRRSAVAELSGVILAVVLSTFITLISPTRELTPEILARTQPTLFDLLIAFASGAAGAYTLAYRPESSALPGVAIATALMPPLCVVGIGFASYDYSVVWGGFLLFLANLIAINLASFIVFRLAGFTTHYGNDESFDLSVRQRLLMSAALFVLISLPLVSIMLKVIDHNNLDKLVRESLTENLQIVPRSELVSYKAERNTDGVTVSAVVRTPGTFKPEQIRDMENVLEYTLKAPVEVHLQTVRVAEVTRHRLFDVEHPLPGTGSGAVPAEAASGGASDSPAEGADTPALSPSASTQTVKLNNPEKLIEDILVEKSRVSPGFLWQTFSFSYDREKAAYDVRLLMQPQAEWTGDLPPLLAELMEERLKRKVNLTVEKPKAPEAAAPGTPGEEPAAAKSAG</sequence>
<keyword evidence="2" id="KW-0472">Membrane</keyword>
<feature type="transmembrane region" description="Helical" evidence="2">
    <location>
        <begin position="177"/>
        <end position="202"/>
    </location>
</feature>
<keyword evidence="2" id="KW-0812">Transmembrane</keyword>
<feature type="region of interest" description="Disordered" evidence="1">
    <location>
        <begin position="335"/>
        <end position="376"/>
    </location>
</feature>
<feature type="transmembrane region" description="Helical" evidence="2">
    <location>
        <begin position="223"/>
        <end position="242"/>
    </location>
</feature>
<feature type="transmembrane region" description="Helical" evidence="2">
    <location>
        <begin position="53"/>
        <end position="74"/>
    </location>
</feature>
<evidence type="ECO:0000256" key="2">
    <source>
        <dbReference type="SAM" id="Phobius"/>
    </source>
</evidence>
<keyword evidence="4" id="KW-1185">Reference proteome</keyword>
<feature type="region of interest" description="Disordered" evidence="1">
    <location>
        <begin position="450"/>
        <end position="477"/>
    </location>
</feature>
<dbReference type="NCBIfam" id="TIGR00341">
    <property type="entry name" value="TIGR00341 family protein"/>
    <property type="match status" value="1"/>
</dbReference>
<dbReference type="PANTHER" id="PTHR20992">
    <property type="entry name" value="AT15442P-RELATED"/>
    <property type="match status" value="1"/>
</dbReference>
<organism evidence="3 4">
    <name type="scientific">Heliomicrobium undosum</name>
    <dbReference type="NCBI Taxonomy" id="121734"/>
    <lineage>
        <taxon>Bacteria</taxon>
        <taxon>Bacillati</taxon>
        <taxon>Bacillota</taxon>
        <taxon>Clostridia</taxon>
        <taxon>Eubacteriales</taxon>
        <taxon>Heliobacteriaceae</taxon>
        <taxon>Heliomicrobium</taxon>
    </lineage>
</organism>
<feature type="transmembrane region" description="Helical" evidence="2">
    <location>
        <begin position="30"/>
        <end position="47"/>
    </location>
</feature>
<evidence type="ECO:0000313" key="3">
    <source>
        <dbReference type="EMBL" id="MZP30404.1"/>
    </source>
</evidence>
<dbReference type="AlphaFoldDB" id="A0A845L6E4"/>
<dbReference type="OrthoDB" id="9790659at2"/>